<dbReference type="InterPro" id="IPR011009">
    <property type="entry name" value="Kinase-like_dom_sf"/>
</dbReference>
<dbReference type="GO" id="GO:0047992">
    <property type="term" value="F:hydroxylysine kinase activity"/>
    <property type="evidence" value="ECO:0007669"/>
    <property type="project" value="UniProtKB-EC"/>
</dbReference>
<dbReference type="InterPro" id="IPR002575">
    <property type="entry name" value="Aminoglycoside_PTrfase"/>
</dbReference>
<evidence type="ECO:0000256" key="1">
    <source>
        <dbReference type="ARBA" id="ARBA00004496"/>
    </source>
</evidence>
<name>A0A9N9T6F6_DIABA</name>
<proteinExistence type="inferred from homology"/>
<dbReference type="Pfam" id="PF01636">
    <property type="entry name" value="APH"/>
    <property type="match status" value="1"/>
</dbReference>
<evidence type="ECO:0000256" key="9">
    <source>
        <dbReference type="ARBA" id="ARBA00040505"/>
    </source>
</evidence>
<evidence type="ECO:0000313" key="12">
    <source>
        <dbReference type="Proteomes" id="UP001153709"/>
    </source>
</evidence>
<evidence type="ECO:0000259" key="10">
    <source>
        <dbReference type="Pfam" id="PF01636"/>
    </source>
</evidence>
<evidence type="ECO:0000256" key="6">
    <source>
        <dbReference type="ARBA" id="ARBA00036820"/>
    </source>
</evidence>
<dbReference type="EC" id="2.7.1.81" evidence="8"/>
<dbReference type="PANTHER" id="PTHR21064:SF1">
    <property type="entry name" value="HYDROXYLYSINE KINASE"/>
    <property type="match status" value="1"/>
</dbReference>
<dbReference type="OrthoDB" id="9973935at2759"/>
<dbReference type="Gene3D" id="3.90.1200.10">
    <property type="match status" value="1"/>
</dbReference>
<accession>A0A9N9T6F6</accession>
<dbReference type="Gene3D" id="3.30.200.20">
    <property type="entry name" value="Phosphorylase Kinase, domain 1"/>
    <property type="match status" value="1"/>
</dbReference>
<dbReference type="Proteomes" id="UP001153709">
    <property type="component" value="Chromosome 7"/>
</dbReference>
<evidence type="ECO:0000256" key="5">
    <source>
        <dbReference type="ARBA" id="ARBA00022777"/>
    </source>
</evidence>
<keyword evidence="5" id="KW-0418">Kinase</keyword>
<evidence type="ECO:0000313" key="11">
    <source>
        <dbReference type="EMBL" id="CAG9837881.1"/>
    </source>
</evidence>
<organism evidence="11 12">
    <name type="scientific">Diabrotica balteata</name>
    <name type="common">Banded cucumber beetle</name>
    <dbReference type="NCBI Taxonomy" id="107213"/>
    <lineage>
        <taxon>Eukaryota</taxon>
        <taxon>Metazoa</taxon>
        <taxon>Ecdysozoa</taxon>
        <taxon>Arthropoda</taxon>
        <taxon>Hexapoda</taxon>
        <taxon>Insecta</taxon>
        <taxon>Pterygota</taxon>
        <taxon>Neoptera</taxon>
        <taxon>Endopterygota</taxon>
        <taxon>Coleoptera</taxon>
        <taxon>Polyphaga</taxon>
        <taxon>Cucujiformia</taxon>
        <taxon>Chrysomeloidea</taxon>
        <taxon>Chrysomelidae</taxon>
        <taxon>Galerucinae</taxon>
        <taxon>Diabroticina</taxon>
        <taxon>Diabroticites</taxon>
        <taxon>Diabrotica</taxon>
    </lineage>
</organism>
<feature type="domain" description="Aminoglycoside phosphotransferase" evidence="10">
    <location>
        <begin position="43"/>
        <end position="275"/>
    </location>
</feature>
<evidence type="ECO:0000256" key="3">
    <source>
        <dbReference type="ARBA" id="ARBA00022490"/>
    </source>
</evidence>
<keyword evidence="12" id="KW-1185">Reference proteome</keyword>
<dbReference type="AlphaFoldDB" id="A0A9N9T6F6"/>
<sequence>MEQQSVIQQPGLPIRVNLNFEDIKKIVLELYSINITSVKELIGYDDKNYHLIDDRGEEIILKIINSFDSQKPEIFEAQSLLLEHLGKNGIKCSLPIKTKDKQYFVLHNFESGSHIVRALKFIKGTVIAKVPWTSELFYEVGQSAAQMDTAMKTFTHVAYKNYKSLWLLESVPQILNFLHAVSDIERRELVKIIVKKFEDKVLPFSKSFSRGLIHGDFNEHNIIVDKNDKGLYEITAIIDYGDCHIGCYLYEISITMAYMMLLAKNIEVGGAVLAGYSSIMPLSNEEYRLIKLCVAARLCQSLVLGAYANKQDPSNTYVLVTSAYGWQLLQELWNEDDDRLLEKWDNYVVNNNL</sequence>
<keyword evidence="3" id="KW-0963">Cytoplasm</keyword>
<dbReference type="InterPro" id="IPR050249">
    <property type="entry name" value="Pseudomonas-type_ThrB"/>
</dbReference>
<comment type="catalytic activity">
    <reaction evidence="6">
        <text>(5R)-5-hydroxy-L-lysine + GTP = (5R)-5-phosphooxy-L-lysine + GDP + H(+)</text>
        <dbReference type="Rhea" id="RHEA:19049"/>
        <dbReference type="ChEBI" id="CHEBI:15378"/>
        <dbReference type="ChEBI" id="CHEBI:37565"/>
        <dbReference type="ChEBI" id="CHEBI:57882"/>
        <dbReference type="ChEBI" id="CHEBI:58189"/>
        <dbReference type="ChEBI" id="CHEBI:58357"/>
        <dbReference type="EC" id="2.7.1.81"/>
    </reaction>
</comment>
<reference evidence="11" key="1">
    <citation type="submission" date="2022-01" db="EMBL/GenBank/DDBJ databases">
        <authorList>
            <person name="King R."/>
        </authorList>
    </citation>
    <scope>NUCLEOTIDE SEQUENCE</scope>
</reference>
<comment type="function">
    <text evidence="7">Catalyzes the GTP-dependent phosphorylation of 5-hydroxy-L-lysine.</text>
</comment>
<gene>
    <name evidence="11" type="ORF">DIABBA_LOCUS10831</name>
</gene>
<dbReference type="PANTHER" id="PTHR21064">
    <property type="entry name" value="AMINOGLYCOSIDE PHOSPHOTRANSFERASE DOMAIN-CONTAINING PROTEIN-RELATED"/>
    <property type="match status" value="1"/>
</dbReference>
<evidence type="ECO:0000256" key="2">
    <source>
        <dbReference type="ARBA" id="ARBA00006219"/>
    </source>
</evidence>
<comment type="subcellular location">
    <subcellularLocation>
        <location evidence="1">Cytoplasm</location>
    </subcellularLocation>
</comment>
<evidence type="ECO:0000256" key="4">
    <source>
        <dbReference type="ARBA" id="ARBA00022679"/>
    </source>
</evidence>
<comment type="similarity">
    <text evidence="2">Belongs to the aminoglycoside phosphotransferase family.</text>
</comment>
<dbReference type="EMBL" id="OU898282">
    <property type="protein sequence ID" value="CAG9837881.1"/>
    <property type="molecule type" value="Genomic_DNA"/>
</dbReference>
<evidence type="ECO:0000256" key="8">
    <source>
        <dbReference type="ARBA" id="ARBA00038873"/>
    </source>
</evidence>
<dbReference type="GO" id="GO:0005737">
    <property type="term" value="C:cytoplasm"/>
    <property type="evidence" value="ECO:0007669"/>
    <property type="project" value="UniProtKB-SubCell"/>
</dbReference>
<protein>
    <recommendedName>
        <fullName evidence="9">Hydroxylysine kinase</fullName>
        <ecNumber evidence="8">2.7.1.81</ecNumber>
    </recommendedName>
</protein>
<evidence type="ECO:0000256" key="7">
    <source>
        <dbReference type="ARBA" id="ARBA00037368"/>
    </source>
</evidence>
<dbReference type="SUPFAM" id="SSF56112">
    <property type="entry name" value="Protein kinase-like (PK-like)"/>
    <property type="match status" value="1"/>
</dbReference>
<dbReference type="FunFam" id="3.90.1200.10:FF:000007">
    <property type="entry name" value="hydroxylysine kinase isoform X1"/>
    <property type="match status" value="1"/>
</dbReference>
<keyword evidence="4" id="KW-0808">Transferase</keyword>